<evidence type="ECO:0000256" key="2">
    <source>
        <dbReference type="SAM" id="MobiDB-lite"/>
    </source>
</evidence>
<dbReference type="Gene3D" id="2.180.10.10">
    <property type="entry name" value="RHS repeat-associated core"/>
    <property type="match status" value="1"/>
</dbReference>
<dbReference type="InterPro" id="IPR031325">
    <property type="entry name" value="RHS_repeat"/>
</dbReference>
<dbReference type="PANTHER" id="PTHR32305:SF15">
    <property type="entry name" value="PROTEIN RHSA-RELATED"/>
    <property type="match status" value="1"/>
</dbReference>
<feature type="domain" description="Teneurin-like YD-shell" evidence="4">
    <location>
        <begin position="252"/>
        <end position="524"/>
    </location>
</feature>
<dbReference type="Proteomes" id="UP000239203">
    <property type="component" value="Unassembled WGS sequence"/>
</dbReference>
<dbReference type="PANTHER" id="PTHR32305">
    <property type="match status" value="1"/>
</dbReference>
<gene>
    <name evidence="5" type="ORF">CLV40_102140</name>
</gene>
<keyword evidence="1" id="KW-0677">Repeat</keyword>
<feature type="compositionally biased region" description="Low complexity" evidence="2">
    <location>
        <begin position="104"/>
        <end position="116"/>
    </location>
</feature>
<feature type="transmembrane region" description="Helical" evidence="3">
    <location>
        <begin position="611"/>
        <end position="630"/>
    </location>
</feature>
<dbReference type="Pfam" id="PF25023">
    <property type="entry name" value="TEN_YD-shell"/>
    <property type="match status" value="1"/>
</dbReference>
<keyword evidence="3" id="KW-0472">Membrane</keyword>
<reference evidence="5 6" key="1">
    <citation type="submission" date="2018-02" db="EMBL/GenBank/DDBJ databases">
        <title>Genomic Encyclopedia of Archaeal and Bacterial Type Strains, Phase II (KMG-II): from individual species to whole genera.</title>
        <authorList>
            <person name="Goeker M."/>
        </authorList>
    </citation>
    <scope>NUCLEOTIDE SEQUENCE [LARGE SCALE GENOMIC DNA]</scope>
    <source>
        <strain evidence="5 6">YU 961-1</strain>
    </source>
</reference>
<organism evidence="5 6">
    <name type="scientific">Actinokineospora auranticolor</name>
    <dbReference type="NCBI Taxonomy" id="155976"/>
    <lineage>
        <taxon>Bacteria</taxon>
        <taxon>Bacillati</taxon>
        <taxon>Actinomycetota</taxon>
        <taxon>Actinomycetes</taxon>
        <taxon>Pseudonocardiales</taxon>
        <taxon>Pseudonocardiaceae</taxon>
        <taxon>Actinokineospora</taxon>
    </lineage>
</organism>
<name>A0A2S6GYC6_9PSEU</name>
<dbReference type="InterPro" id="IPR022385">
    <property type="entry name" value="Rhs_assc_core"/>
</dbReference>
<dbReference type="Pfam" id="PF05593">
    <property type="entry name" value="RHS_repeat"/>
    <property type="match status" value="2"/>
</dbReference>
<dbReference type="NCBIfam" id="TIGR03696">
    <property type="entry name" value="Rhs_assc_core"/>
    <property type="match status" value="1"/>
</dbReference>
<dbReference type="AlphaFoldDB" id="A0A2S6GYC6"/>
<evidence type="ECO:0000256" key="1">
    <source>
        <dbReference type="ARBA" id="ARBA00022737"/>
    </source>
</evidence>
<protein>
    <submittedName>
        <fullName evidence="5">RHS repeat-associated protein</fullName>
    </submittedName>
</protein>
<keyword evidence="3" id="KW-1133">Transmembrane helix</keyword>
<comment type="caution">
    <text evidence="5">The sequence shown here is derived from an EMBL/GenBank/DDBJ whole genome shotgun (WGS) entry which is preliminary data.</text>
</comment>
<dbReference type="OrthoDB" id="291011at2"/>
<evidence type="ECO:0000313" key="5">
    <source>
        <dbReference type="EMBL" id="PPK70229.1"/>
    </source>
</evidence>
<keyword evidence="3" id="KW-0812">Transmembrane</keyword>
<evidence type="ECO:0000256" key="3">
    <source>
        <dbReference type="SAM" id="Phobius"/>
    </source>
</evidence>
<feature type="region of interest" description="Disordered" evidence="2">
    <location>
        <begin position="104"/>
        <end position="128"/>
    </location>
</feature>
<dbReference type="InterPro" id="IPR056823">
    <property type="entry name" value="TEN-like_YD-shell"/>
</dbReference>
<dbReference type="EMBL" id="PTIX01000002">
    <property type="protein sequence ID" value="PPK70229.1"/>
    <property type="molecule type" value="Genomic_DNA"/>
</dbReference>
<sequence length="638" mass="67423">MRVKLVRNAGGSYTARFLDSGETWDYDAFGWPLNRKDRNGNAITGEGDWSRPRSLADPLGRQRLFEYDTAIQPGAVTKVVTPRQAVPPRRRSRRTRTTRWWRPTRTATRSRTPSTPLAADLEKRSHSSPKRLLTEVTDAKGAKTWFGYDGPGNLITVTPPAPLGQARYGYDSLSRITSITDGAGKKVDYTYDKAGNLKTLTDPAGTATYNYDAANRLTSLADAFGQTTTFAYDNADRRTTTTWPGAGTQSNTYDNAGRLTALVAKNTGGTELLKATYSYTAGTADSDLLQSKTIAGVTTDYTYDTQRHLTKAGTTTFAVDRADNITNLAGTAHTVNTANQLTGTGSQTFGYDGAGNLTSVTHPATAHEYSTTNQLVRTTTGGTQTFAATYDTVNQTQPRTITESGTDHVFTHTALGTSSVVRGGTRISVSRDPDGKLITEKSGNNRYNLVTDHQGSVLGLVDTTGALAATYTYTPYGATPGITSIFANHNPFRYNGGYTLASGQTVFDYRYYTPTLGRFTNPDPTGQERNSYAYAGSDPINNSDPTGAYSWADFGQGVGGWGGAAIGAAIAGAACVGTGGAACLIGGVTVSVVTGGTGAVIGGDSGKVRDAFISGAVGGALGGGVGGLLGKAYRKLRR</sequence>
<dbReference type="InterPro" id="IPR050708">
    <property type="entry name" value="T6SS_VgrG/RHS"/>
</dbReference>
<accession>A0A2S6GYC6</accession>
<evidence type="ECO:0000313" key="6">
    <source>
        <dbReference type="Proteomes" id="UP000239203"/>
    </source>
</evidence>
<dbReference type="InterPro" id="IPR006530">
    <property type="entry name" value="YD"/>
</dbReference>
<keyword evidence="6" id="KW-1185">Reference proteome</keyword>
<dbReference type="NCBIfam" id="TIGR01643">
    <property type="entry name" value="YD_repeat_2x"/>
    <property type="match status" value="3"/>
</dbReference>
<proteinExistence type="predicted"/>
<evidence type="ECO:0000259" key="4">
    <source>
        <dbReference type="Pfam" id="PF25023"/>
    </source>
</evidence>